<dbReference type="InParanoid" id="A0A1Y2BMN4"/>
<name>A0A1Y2BMN4_9TREE</name>
<feature type="compositionally biased region" description="Basic and acidic residues" evidence="1">
    <location>
        <begin position="58"/>
        <end position="69"/>
    </location>
</feature>
<evidence type="ECO:0000313" key="2">
    <source>
        <dbReference type="EMBL" id="ORY35857.1"/>
    </source>
</evidence>
<feature type="region of interest" description="Disordered" evidence="1">
    <location>
        <begin position="92"/>
        <end position="120"/>
    </location>
</feature>
<organism evidence="2 3">
    <name type="scientific">Naematelia encephala</name>
    <dbReference type="NCBI Taxonomy" id="71784"/>
    <lineage>
        <taxon>Eukaryota</taxon>
        <taxon>Fungi</taxon>
        <taxon>Dikarya</taxon>
        <taxon>Basidiomycota</taxon>
        <taxon>Agaricomycotina</taxon>
        <taxon>Tremellomycetes</taxon>
        <taxon>Tremellales</taxon>
        <taxon>Naemateliaceae</taxon>
        <taxon>Naematelia</taxon>
    </lineage>
</organism>
<feature type="compositionally biased region" description="Polar residues" evidence="1">
    <location>
        <begin position="8"/>
        <end position="24"/>
    </location>
</feature>
<comment type="caution">
    <text evidence="2">The sequence shown here is derived from an EMBL/GenBank/DDBJ whole genome shotgun (WGS) entry which is preliminary data.</text>
</comment>
<keyword evidence="3" id="KW-1185">Reference proteome</keyword>
<protein>
    <submittedName>
        <fullName evidence="2">Uncharacterized protein</fullName>
    </submittedName>
</protein>
<feature type="compositionally biased region" description="Polar residues" evidence="1">
    <location>
        <begin position="45"/>
        <end position="54"/>
    </location>
</feature>
<dbReference type="AlphaFoldDB" id="A0A1Y2BMN4"/>
<feature type="region of interest" description="Disordered" evidence="1">
    <location>
        <begin position="1"/>
        <end position="69"/>
    </location>
</feature>
<gene>
    <name evidence="2" type="ORF">BCR39DRAFT_596451</name>
</gene>
<dbReference type="EMBL" id="MCFC01000001">
    <property type="protein sequence ID" value="ORY35857.1"/>
    <property type="molecule type" value="Genomic_DNA"/>
</dbReference>
<reference evidence="2 3" key="1">
    <citation type="submission" date="2016-07" db="EMBL/GenBank/DDBJ databases">
        <title>Pervasive Adenine N6-methylation of Active Genes in Fungi.</title>
        <authorList>
            <consortium name="DOE Joint Genome Institute"/>
            <person name="Mondo S.J."/>
            <person name="Dannebaum R.O."/>
            <person name="Kuo R.C."/>
            <person name="Labutti K."/>
            <person name="Haridas S."/>
            <person name="Kuo A."/>
            <person name="Salamov A."/>
            <person name="Ahrendt S.R."/>
            <person name="Lipzen A."/>
            <person name="Sullivan W."/>
            <person name="Andreopoulos W.B."/>
            <person name="Clum A."/>
            <person name="Lindquist E."/>
            <person name="Daum C."/>
            <person name="Ramamoorthy G.K."/>
            <person name="Gryganskyi A."/>
            <person name="Culley D."/>
            <person name="Magnuson J.K."/>
            <person name="James T.Y."/>
            <person name="O'Malley M.A."/>
            <person name="Stajich J.E."/>
            <person name="Spatafora J.W."/>
            <person name="Visel A."/>
            <person name="Grigoriev I.V."/>
        </authorList>
    </citation>
    <scope>NUCLEOTIDE SEQUENCE [LARGE SCALE GENOMIC DNA]</scope>
    <source>
        <strain evidence="2 3">68-887.2</strain>
    </source>
</reference>
<feature type="compositionally biased region" description="Basic and acidic residues" evidence="1">
    <location>
        <begin position="99"/>
        <end position="119"/>
    </location>
</feature>
<sequence length="378" mass="42691">MSLEHRPTSLTFPTPSNGPQLSDTSSRSPRLPSSPVLLHPLPPSQALQRESLAQSELELDRQTRQRQRERELAEALQEQQWEIQRATARDEIGTSTIRRTADKDKDKGKGKDVNKESRGFTRPPQAYELYQAIDKHDIDFIMRVRDHAFGLLLAKNAGEFPIVYAARIGESHRDIVILLVGALSRYVNHLEDEDFEKKETRNILKALRSNLKLAIDNALLPSHSTHLLSSYLQVLIMSEGDAWLHKATYDVSLLVRAPDEKPVASAEEMVRRFCTKELRGAGGVEEYITNAALDLVIMAVWSVAAQQMGADPLPTHTFARDTRTYSMLKEAMEENKGKLVKVSPRIRRFLDVLLERAGDTKKSIPGRLRDVQEVLDGE</sequence>
<dbReference type="STRING" id="71784.A0A1Y2BMN4"/>
<proteinExistence type="predicted"/>
<dbReference type="Proteomes" id="UP000193986">
    <property type="component" value="Unassembled WGS sequence"/>
</dbReference>
<evidence type="ECO:0000313" key="3">
    <source>
        <dbReference type="Proteomes" id="UP000193986"/>
    </source>
</evidence>
<accession>A0A1Y2BMN4</accession>
<feature type="compositionally biased region" description="Low complexity" evidence="1">
    <location>
        <begin position="25"/>
        <end position="39"/>
    </location>
</feature>
<evidence type="ECO:0000256" key="1">
    <source>
        <dbReference type="SAM" id="MobiDB-lite"/>
    </source>
</evidence>
<dbReference type="OrthoDB" id="3005035at2759"/>